<name>A0A1F7UND3_9BACT</name>
<dbReference type="Proteomes" id="UP000176603">
    <property type="component" value="Unassembled WGS sequence"/>
</dbReference>
<proteinExistence type="predicted"/>
<sequence length="73" mass="8004">MQEAQKKKDYKAISAYFIAGLLVIVGNVYILGGYGLVPPVSSEAIGYDLIPAVIYMLGISLIYKGYKMLRGEK</sequence>
<feature type="transmembrane region" description="Helical" evidence="1">
    <location>
        <begin position="12"/>
        <end position="32"/>
    </location>
</feature>
<keyword evidence="1" id="KW-1133">Transmembrane helix</keyword>
<dbReference type="AlphaFoldDB" id="A0A1F7UND3"/>
<keyword evidence="1" id="KW-0472">Membrane</keyword>
<evidence type="ECO:0000256" key="1">
    <source>
        <dbReference type="SAM" id="Phobius"/>
    </source>
</evidence>
<gene>
    <name evidence="2" type="ORF">A3E39_03255</name>
</gene>
<evidence type="ECO:0008006" key="4">
    <source>
        <dbReference type="Google" id="ProtNLM"/>
    </source>
</evidence>
<comment type="caution">
    <text evidence="2">The sequence shown here is derived from an EMBL/GenBank/DDBJ whole genome shotgun (WGS) entry which is preliminary data.</text>
</comment>
<reference evidence="2 3" key="1">
    <citation type="journal article" date="2016" name="Nat. Commun.">
        <title>Thousands of microbial genomes shed light on interconnected biogeochemical processes in an aquifer system.</title>
        <authorList>
            <person name="Anantharaman K."/>
            <person name="Brown C.T."/>
            <person name="Hug L.A."/>
            <person name="Sharon I."/>
            <person name="Castelle C.J."/>
            <person name="Probst A.J."/>
            <person name="Thomas B.C."/>
            <person name="Singh A."/>
            <person name="Wilkins M.J."/>
            <person name="Karaoz U."/>
            <person name="Brodie E.L."/>
            <person name="Williams K.H."/>
            <person name="Hubbard S.S."/>
            <person name="Banfield J.F."/>
        </authorList>
    </citation>
    <scope>NUCLEOTIDE SEQUENCE [LARGE SCALE GENOMIC DNA]</scope>
</reference>
<evidence type="ECO:0000313" key="3">
    <source>
        <dbReference type="Proteomes" id="UP000176603"/>
    </source>
</evidence>
<protein>
    <recommendedName>
        <fullName evidence="4">DUF378 domain-containing protein</fullName>
    </recommendedName>
</protein>
<evidence type="ECO:0000313" key="2">
    <source>
        <dbReference type="EMBL" id="OGL79800.1"/>
    </source>
</evidence>
<accession>A0A1F7UND3</accession>
<organism evidence="2 3">
    <name type="scientific">Candidatus Uhrbacteria bacterium RIFCSPHIGHO2_12_FULL_60_25</name>
    <dbReference type="NCBI Taxonomy" id="1802399"/>
    <lineage>
        <taxon>Bacteria</taxon>
        <taxon>Candidatus Uhriibacteriota</taxon>
    </lineage>
</organism>
<feature type="transmembrane region" description="Helical" evidence="1">
    <location>
        <begin position="44"/>
        <end position="63"/>
    </location>
</feature>
<dbReference type="EMBL" id="MGEH01000001">
    <property type="protein sequence ID" value="OGL79800.1"/>
    <property type="molecule type" value="Genomic_DNA"/>
</dbReference>
<keyword evidence="1" id="KW-0812">Transmembrane</keyword>